<dbReference type="EMBL" id="BGPR01001377">
    <property type="protein sequence ID" value="GBM52426.1"/>
    <property type="molecule type" value="Genomic_DNA"/>
</dbReference>
<evidence type="ECO:0000313" key="3">
    <source>
        <dbReference type="Proteomes" id="UP000499080"/>
    </source>
</evidence>
<keyword evidence="3" id="KW-1185">Reference proteome</keyword>
<name>A0A4Y2GI34_ARAVE</name>
<sequence>MSREGASFRWCGAEVCRGGNGIVVIFIILSQFEFSLVTLASRFEAIRGLFCTDLVILNHGHMTRTIPELAPSLQTSAPPEGRLPLHVSFNRPNTRRIFSGIGFRTWKLSGSETVTLLVGHCGLDHSSK</sequence>
<protein>
    <submittedName>
        <fullName evidence="2">Uncharacterized protein</fullName>
    </submittedName>
</protein>
<gene>
    <name evidence="2" type="ORF">AVEN_105028_1</name>
</gene>
<evidence type="ECO:0000256" key="1">
    <source>
        <dbReference type="SAM" id="Phobius"/>
    </source>
</evidence>
<dbReference type="AlphaFoldDB" id="A0A4Y2GI34"/>
<feature type="transmembrane region" description="Helical" evidence="1">
    <location>
        <begin position="20"/>
        <end position="40"/>
    </location>
</feature>
<dbReference type="Proteomes" id="UP000499080">
    <property type="component" value="Unassembled WGS sequence"/>
</dbReference>
<reference evidence="2 3" key="1">
    <citation type="journal article" date="2019" name="Sci. Rep.">
        <title>Orb-weaving spider Araneus ventricosus genome elucidates the spidroin gene catalogue.</title>
        <authorList>
            <person name="Kono N."/>
            <person name="Nakamura H."/>
            <person name="Ohtoshi R."/>
            <person name="Moran D.A.P."/>
            <person name="Shinohara A."/>
            <person name="Yoshida Y."/>
            <person name="Fujiwara M."/>
            <person name="Mori M."/>
            <person name="Tomita M."/>
            <person name="Arakawa K."/>
        </authorList>
    </citation>
    <scope>NUCLEOTIDE SEQUENCE [LARGE SCALE GENOMIC DNA]</scope>
</reference>
<keyword evidence="1" id="KW-0812">Transmembrane</keyword>
<keyword evidence="1" id="KW-0472">Membrane</keyword>
<keyword evidence="1" id="KW-1133">Transmembrane helix</keyword>
<comment type="caution">
    <text evidence="2">The sequence shown here is derived from an EMBL/GenBank/DDBJ whole genome shotgun (WGS) entry which is preliminary data.</text>
</comment>
<accession>A0A4Y2GI34</accession>
<proteinExistence type="predicted"/>
<evidence type="ECO:0000313" key="2">
    <source>
        <dbReference type="EMBL" id="GBM52426.1"/>
    </source>
</evidence>
<organism evidence="2 3">
    <name type="scientific">Araneus ventricosus</name>
    <name type="common">Orbweaver spider</name>
    <name type="synonym">Epeira ventricosa</name>
    <dbReference type="NCBI Taxonomy" id="182803"/>
    <lineage>
        <taxon>Eukaryota</taxon>
        <taxon>Metazoa</taxon>
        <taxon>Ecdysozoa</taxon>
        <taxon>Arthropoda</taxon>
        <taxon>Chelicerata</taxon>
        <taxon>Arachnida</taxon>
        <taxon>Araneae</taxon>
        <taxon>Araneomorphae</taxon>
        <taxon>Entelegynae</taxon>
        <taxon>Araneoidea</taxon>
        <taxon>Araneidae</taxon>
        <taxon>Araneus</taxon>
    </lineage>
</organism>